<dbReference type="PANTHER" id="PTHR30185:SF12">
    <property type="entry name" value="TRANSCRIPTIONAL REGULATOR MANR"/>
    <property type="match status" value="1"/>
</dbReference>
<feature type="domain" description="PRD" evidence="6">
    <location>
        <begin position="172"/>
        <end position="275"/>
    </location>
</feature>
<feature type="domain" description="PTS EIIA type-2" evidence="5">
    <location>
        <begin position="494"/>
        <end position="637"/>
    </location>
</feature>
<evidence type="ECO:0000313" key="7">
    <source>
        <dbReference type="EMBL" id="MDQ0155815.1"/>
    </source>
</evidence>
<keyword evidence="4" id="KW-0804">Transcription</keyword>
<dbReference type="PANTHER" id="PTHR30185">
    <property type="entry name" value="CRYPTIC BETA-GLUCOSIDE BGL OPERON ANTITERMINATOR"/>
    <property type="match status" value="1"/>
</dbReference>
<dbReference type="SUPFAM" id="SSF46785">
    <property type="entry name" value="Winged helix' DNA-binding domain"/>
    <property type="match status" value="1"/>
</dbReference>
<name>A0ABT9V4E3_9BACL</name>
<keyword evidence="3" id="KW-0010">Activator</keyword>
<evidence type="ECO:0000256" key="2">
    <source>
        <dbReference type="ARBA" id="ARBA00023015"/>
    </source>
</evidence>
<evidence type="ECO:0000256" key="4">
    <source>
        <dbReference type="ARBA" id="ARBA00023163"/>
    </source>
</evidence>
<keyword evidence="1" id="KW-0677">Repeat</keyword>
<dbReference type="Pfam" id="PF00359">
    <property type="entry name" value="PTS_EIIA_2"/>
    <property type="match status" value="1"/>
</dbReference>
<dbReference type="InterPro" id="IPR036388">
    <property type="entry name" value="WH-like_DNA-bd_sf"/>
</dbReference>
<dbReference type="InterPro" id="IPR007737">
    <property type="entry name" value="Mga_HTH"/>
</dbReference>
<dbReference type="SUPFAM" id="SSF55804">
    <property type="entry name" value="Phoshotransferase/anion transport protein"/>
    <property type="match status" value="1"/>
</dbReference>
<dbReference type="Gene3D" id="3.40.930.10">
    <property type="entry name" value="Mannitol-specific EII, Chain A"/>
    <property type="match status" value="1"/>
</dbReference>
<proteinExistence type="predicted"/>
<feature type="domain" description="PRD" evidence="6">
    <location>
        <begin position="285"/>
        <end position="391"/>
    </location>
</feature>
<keyword evidence="2" id="KW-0805">Transcription regulation</keyword>
<evidence type="ECO:0000313" key="8">
    <source>
        <dbReference type="Proteomes" id="UP001231362"/>
    </source>
</evidence>
<evidence type="ECO:0000256" key="3">
    <source>
        <dbReference type="ARBA" id="ARBA00023159"/>
    </source>
</evidence>
<dbReference type="InterPro" id="IPR002178">
    <property type="entry name" value="PTS_EIIA_type-2_dom"/>
</dbReference>
<dbReference type="Pfam" id="PF05043">
    <property type="entry name" value="Mga"/>
    <property type="match status" value="1"/>
</dbReference>
<dbReference type="InterPro" id="IPR013196">
    <property type="entry name" value="HTH_11"/>
</dbReference>
<protein>
    <submittedName>
        <fullName evidence="7">Lichenan operon transcriptional antiterminator</fullName>
    </submittedName>
</protein>
<dbReference type="InterPro" id="IPR016152">
    <property type="entry name" value="PTrfase/Anion_transptr"/>
</dbReference>
<evidence type="ECO:0000256" key="1">
    <source>
        <dbReference type="ARBA" id="ARBA00022737"/>
    </source>
</evidence>
<dbReference type="PROSITE" id="PS51372">
    <property type="entry name" value="PRD_2"/>
    <property type="match status" value="2"/>
</dbReference>
<dbReference type="EMBL" id="JAUSTU010000008">
    <property type="protein sequence ID" value="MDQ0155815.1"/>
    <property type="molecule type" value="Genomic_DNA"/>
</dbReference>
<dbReference type="Gene3D" id="1.10.10.10">
    <property type="entry name" value="Winged helix-like DNA-binding domain superfamily/Winged helix DNA-binding domain"/>
    <property type="match status" value="1"/>
</dbReference>
<dbReference type="SUPFAM" id="SSF63520">
    <property type="entry name" value="PTS-regulatory domain, PRD"/>
    <property type="match status" value="2"/>
</dbReference>
<dbReference type="PROSITE" id="PS51094">
    <property type="entry name" value="PTS_EIIA_TYPE_2"/>
    <property type="match status" value="1"/>
</dbReference>
<dbReference type="Proteomes" id="UP001231362">
    <property type="component" value="Unassembled WGS sequence"/>
</dbReference>
<comment type="caution">
    <text evidence="7">The sequence shown here is derived from an EMBL/GenBank/DDBJ whole genome shotgun (WGS) entry which is preliminary data.</text>
</comment>
<keyword evidence="8" id="KW-1185">Reference proteome</keyword>
<dbReference type="Pfam" id="PF00874">
    <property type="entry name" value="PRD"/>
    <property type="match status" value="2"/>
</dbReference>
<gene>
    <name evidence="7" type="ORF">J2S07_002120</name>
</gene>
<reference evidence="7 8" key="1">
    <citation type="submission" date="2023-07" db="EMBL/GenBank/DDBJ databases">
        <title>Genomic Encyclopedia of Type Strains, Phase IV (KMG-IV): sequencing the most valuable type-strain genomes for metagenomic binning, comparative biology and taxonomic classification.</title>
        <authorList>
            <person name="Goeker M."/>
        </authorList>
    </citation>
    <scope>NUCLEOTIDE SEQUENCE [LARGE SCALE GENOMIC DNA]</scope>
    <source>
        <strain evidence="7 8">DSM 23948</strain>
    </source>
</reference>
<accession>A0ABT9V4E3</accession>
<evidence type="ECO:0000259" key="5">
    <source>
        <dbReference type="PROSITE" id="PS51094"/>
    </source>
</evidence>
<dbReference type="InterPro" id="IPR036634">
    <property type="entry name" value="PRD_sf"/>
</dbReference>
<evidence type="ECO:0000259" key="6">
    <source>
        <dbReference type="PROSITE" id="PS51372"/>
    </source>
</evidence>
<dbReference type="Pfam" id="PF08279">
    <property type="entry name" value="HTH_11"/>
    <property type="match status" value="1"/>
</dbReference>
<organism evidence="7 8">
    <name type="scientific">Anoxybacillus andreesenii</name>
    <dbReference type="NCBI Taxonomy" id="1325932"/>
    <lineage>
        <taxon>Bacteria</taxon>
        <taxon>Bacillati</taxon>
        <taxon>Bacillota</taxon>
        <taxon>Bacilli</taxon>
        <taxon>Bacillales</taxon>
        <taxon>Anoxybacillaceae</taxon>
        <taxon>Anoxybacillus</taxon>
    </lineage>
</organism>
<sequence>MMGNQKLRAFLNYLEAQNDWVTASALANHFKVSTRTIRNYVSAINKDNPIISASQNGYKLMTTESQEGASSSQTQDTPSKRINMILKELIINTEGLDIFDLSEKIFVSTSTIENDIVIANGQVAPFHLKVKRRHDMLILVGEETSKRKLMSHIISQEASPHFLSTIKVQRLFKDYNITQLKENVISILEKNNLLINEYSINSIILHLVITMDRIKNNKSIKQNLQTKMLKGNSEITAAKDIADTIENKYGITFNEAERYYLVLLLSSKTTLLNYQTLTLDSLTGFVDKHYIELTQKLLEKVHESYFIDLSDNEFIVKFTLHIRNLVFRAKNKQWSRNPLTYRLKDTYPLIYEISVFISNELQKMESIVIKEDEIAYIAFHIGAFFERKKELETKILCAVVCPNYYDMQINLVQKIEAKFKDSIEIIQVTPEIDDLLNTDKIEFIITTLPVKSLQIPTVFVHPYITKEDYEHIQNLLVKLSERKNILKVKNYLEMFFNEELFMKNIYLDNAEEYIKYMSEKLYEKKYVKKDYCGSVLEREKMSSTAFNNNVAVPHSMKMDANRTGICIIINDKPVKWGEEQIQIITMIAINQTQRQLFSQVFESFINILSEWENVKELTKAIDYKDFMDKIAHLMDKI</sequence>
<dbReference type="InterPro" id="IPR036390">
    <property type="entry name" value="WH_DNA-bd_sf"/>
</dbReference>
<dbReference type="InterPro" id="IPR011608">
    <property type="entry name" value="PRD"/>
</dbReference>
<dbReference type="Gene3D" id="1.10.1790.10">
    <property type="entry name" value="PRD domain"/>
    <property type="match status" value="2"/>
</dbReference>
<dbReference type="CDD" id="cd00211">
    <property type="entry name" value="PTS_IIA_fru"/>
    <property type="match status" value="1"/>
</dbReference>
<dbReference type="InterPro" id="IPR050661">
    <property type="entry name" value="BglG_antiterminators"/>
</dbReference>